<protein>
    <submittedName>
        <fullName evidence="2">Uncharacterized protein</fullName>
    </submittedName>
</protein>
<feature type="coiled-coil region" evidence="1">
    <location>
        <begin position="62"/>
        <end position="89"/>
    </location>
</feature>
<comment type="caution">
    <text evidence="2">The sequence shown here is derived from an EMBL/GenBank/DDBJ whole genome shotgun (WGS) entry which is preliminary data.</text>
</comment>
<accession>A0ABS1EJA9</accession>
<sequence>MLQLEKDFKNNPEVLHELDVDVDLVSIAFEVPYDSIIKLLLHDKTWTSLENEYHRLRGEATFEEQEEIILSFETKIEELENKLQQFEDYYS</sequence>
<reference evidence="3" key="1">
    <citation type="submission" date="2021-01" db="EMBL/GenBank/DDBJ databases">
        <title>Genome public.</title>
        <authorList>
            <person name="Liu C."/>
            <person name="Sun Q."/>
        </authorList>
    </citation>
    <scope>NUCLEOTIDE SEQUENCE [LARGE SCALE GENOMIC DNA]</scope>
    <source>
        <strain evidence="3">YIM B02505</strain>
    </source>
</reference>
<gene>
    <name evidence="2" type="ORF">JHL18_02140</name>
</gene>
<organism evidence="2 3">
    <name type="scientific">Clostridium yunnanense</name>
    <dbReference type="NCBI Taxonomy" id="2800325"/>
    <lineage>
        <taxon>Bacteria</taxon>
        <taxon>Bacillati</taxon>
        <taxon>Bacillota</taxon>
        <taxon>Clostridia</taxon>
        <taxon>Eubacteriales</taxon>
        <taxon>Clostridiaceae</taxon>
        <taxon>Clostridium</taxon>
    </lineage>
</organism>
<evidence type="ECO:0000313" key="2">
    <source>
        <dbReference type="EMBL" id="MBK1809446.1"/>
    </source>
</evidence>
<dbReference type="EMBL" id="JAENHN010000006">
    <property type="protein sequence ID" value="MBK1809446.1"/>
    <property type="molecule type" value="Genomic_DNA"/>
</dbReference>
<dbReference type="Proteomes" id="UP000596739">
    <property type="component" value="Unassembled WGS sequence"/>
</dbReference>
<keyword evidence="1" id="KW-0175">Coiled coil</keyword>
<keyword evidence="3" id="KW-1185">Reference proteome</keyword>
<evidence type="ECO:0000256" key="1">
    <source>
        <dbReference type="SAM" id="Coils"/>
    </source>
</evidence>
<name>A0ABS1EJA9_9CLOT</name>
<evidence type="ECO:0000313" key="3">
    <source>
        <dbReference type="Proteomes" id="UP000596739"/>
    </source>
</evidence>
<proteinExistence type="predicted"/>